<accession>A0AAN6D9X9</accession>
<proteinExistence type="predicted"/>
<organism evidence="2 5">
    <name type="scientific">Ogataea haglerorum</name>
    <dbReference type="NCBI Taxonomy" id="1937702"/>
    <lineage>
        <taxon>Eukaryota</taxon>
        <taxon>Fungi</taxon>
        <taxon>Dikarya</taxon>
        <taxon>Ascomycota</taxon>
        <taxon>Saccharomycotina</taxon>
        <taxon>Pichiomycetes</taxon>
        <taxon>Pichiales</taxon>
        <taxon>Pichiaceae</taxon>
        <taxon>Ogataea</taxon>
    </lineage>
</organism>
<feature type="compositionally biased region" description="Polar residues" evidence="1">
    <location>
        <begin position="20"/>
        <end position="32"/>
    </location>
</feature>
<feature type="region of interest" description="Disordered" evidence="1">
    <location>
        <begin position="19"/>
        <end position="41"/>
    </location>
</feature>
<comment type="caution">
    <text evidence="2">The sequence shown here is derived from an EMBL/GenBank/DDBJ whole genome shotgun (WGS) entry which is preliminary data.</text>
</comment>
<dbReference type="EMBL" id="JAHLUN010000001">
    <property type="protein sequence ID" value="KAG7769190.1"/>
    <property type="molecule type" value="Genomic_DNA"/>
</dbReference>
<gene>
    <name evidence="2" type="ORF">KL933_000474</name>
    <name evidence="3" type="ORF">KL946_000473</name>
</gene>
<name>A0AAN6D9X9_9ASCO</name>
<evidence type="ECO:0000313" key="4">
    <source>
        <dbReference type="Proteomes" id="UP000697297"/>
    </source>
</evidence>
<protein>
    <submittedName>
        <fullName evidence="2">Uncharacterized protein</fullName>
    </submittedName>
</protein>
<sequence length="88" mass="9723">MLKIWMTLEARQFVNASVHDVSTNTGPTNQPGLPSGQERRPLSGLLEFGSKEKSTCGVRCILCSQPVGGVPLLTWRSSHINLRYAREL</sequence>
<dbReference type="Proteomes" id="UP000697297">
    <property type="component" value="Unassembled WGS sequence"/>
</dbReference>
<dbReference type="AlphaFoldDB" id="A0AAN6D9X9"/>
<evidence type="ECO:0000313" key="3">
    <source>
        <dbReference type="EMBL" id="KAG7769190.1"/>
    </source>
</evidence>
<evidence type="ECO:0000256" key="1">
    <source>
        <dbReference type="SAM" id="MobiDB-lite"/>
    </source>
</evidence>
<dbReference type="Proteomes" id="UP000738402">
    <property type="component" value="Unassembled WGS sequence"/>
</dbReference>
<dbReference type="EMBL" id="JAHLUH010000001">
    <property type="protein sequence ID" value="KAG7730679.1"/>
    <property type="molecule type" value="Genomic_DNA"/>
</dbReference>
<evidence type="ECO:0000313" key="5">
    <source>
        <dbReference type="Proteomes" id="UP000738402"/>
    </source>
</evidence>
<reference evidence="2 4" key="1">
    <citation type="journal article" date="2021" name="G3 (Bethesda)">
        <title>Genomic diversity, chromosomal rearrangements, and interspecies hybridization in the ogataea polymorpha species complex.</title>
        <authorList>
            <person name="Hanson S.J."/>
            <person name="Cinneide E.O."/>
            <person name="Salzberg L.I."/>
            <person name="Wolfe K.H."/>
            <person name="McGowan J."/>
            <person name="Fitzpatrick D.A."/>
            <person name="Matlin K."/>
        </authorList>
    </citation>
    <scope>NUCLEOTIDE SEQUENCE</scope>
    <source>
        <strain evidence="3">81-436-3</strain>
        <strain evidence="2">83-405-1</strain>
    </source>
</reference>
<evidence type="ECO:0000313" key="2">
    <source>
        <dbReference type="EMBL" id="KAG7730679.1"/>
    </source>
</evidence>
<keyword evidence="4" id="KW-1185">Reference proteome</keyword>